<keyword evidence="3 6" id="KW-0812">Transmembrane</keyword>
<sequence length="159" mass="17673">MPSQDIENQVQKGDGATWWCKLLAKAVGVIAAIVCLIFAISNFITFHITCLAAGIIMVFISAILILFEAPICCMFFERTKSISDWLDRRKYWHKGLFYIIISIIPVILCPGFSTFIGCICPFATGVIYGLMSLGKKADRGEMLTNAEGNNFTKFENQGD</sequence>
<dbReference type="Pfam" id="PF10233">
    <property type="entry name" value="Cg6151-P"/>
    <property type="match status" value="1"/>
</dbReference>
<comment type="subcellular location">
    <subcellularLocation>
        <location evidence="1">Endomembrane system</location>
        <topology evidence="1">Multi-pass membrane protein</topology>
    </subcellularLocation>
</comment>
<keyword evidence="8" id="KW-1185">Reference proteome</keyword>
<feature type="transmembrane region" description="Helical" evidence="6">
    <location>
        <begin position="91"/>
        <end position="108"/>
    </location>
</feature>
<proteinExistence type="inferred from homology"/>
<evidence type="ECO:0000256" key="4">
    <source>
        <dbReference type="ARBA" id="ARBA00022989"/>
    </source>
</evidence>
<protein>
    <recommendedName>
        <fullName evidence="9">Calcium channel flower</fullName>
    </recommendedName>
</protein>
<gene>
    <name evidence="7" type="ORF">CVLEPA_LOCUS3428</name>
</gene>
<dbReference type="SMART" id="SM01077">
    <property type="entry name" value="Cg6151-P"/>
    <property type="match status" value="1"/>
</dbReference>
<feature type="transmembrane region" description="Helical" evidence="6">
    <location>
        <begin position="46"/>
        <end position="71"/>
    </location>
</feature>
<reference evidence="7 8" key="1">
    <citation type="submission" date="2024-02" db="EMBL/GenBank/DDBJ databases">
        <authorList>
            <person name="Daric V."/>
            <person name="Darras S."/>
        </authorList>
    </citation>
    <scope>NUCLEOTIDE SEQUENCE [LARGE SCALE GENOMIC DNA]</scope>
</reference>
<feature type="transmembrane region" description="Helical" evidence="6">
    <location>
        <begin position="22"/>
        <end position="40"/>
    </location>
</feature>
<dbReference type="PANTHER" id="PTHR13314">
    <property type="entry name" value="CALCIUM CHANNEL FLOWER HOMOLOG"/>
    <property type="match status" value="1"/>
</dbReference>
<comment type="caution">
    <text evidence="7">The sequence shown here is derived from an EMBL/GenBank/DDBJ whole genome shotgun (WGS) entry which is preliminary data.</text>
</comment>
<evidence type="ECO:0000256" key="1">
    <source>
        <dbReference type="ARBA" id="ARBA00004127"/>
    </source>
</evidence>
<comment type="similarity">
    <text evidence="2">Belongs to the calcium channel flower family.</text>
</comment>
<evidence type="ECO:0000256" key="2">
    <source>
        <dbReference type="ARBA" id="ARBA00010023"/>
    </source>
</evidence>
<evidence type="ECO:0008006" key="9">
    <source>
        <dbReference type="Google" id="ProtNLM"/>
    </source>
</evidence>
<accession>A0ABP0F1S1</accession>
<evidence type="ECO:0000256" key="5">
    <source>
        <dbReference type="ARBA" id="ARBA00023136"/>
    </source>
</evidence>
<keyword evidence="5 6" id="KW-0472">Membrane</keyword>
<evidence type="ECO:0000313" key="7">
    <source>
        <dbReference type="EMBL" id="CAK8673664.1"/>
    </source>
</evidence>
<dbReference type="EMBL" id="CAWYQH010000002">
    <property type="protein sequence ID" value="CAK8673664.1"/>
    <property type="molecule type" value="Genomic_DNA"/>
</dbReference>
<dbReference type="PANTHER" id="PTHR13314:SF2">
    <property type="entry name" value="CALCIUM CHANNEL FLOWER HOMOLOG"/>
    <property type="match status" value="1"/>
</dbReference>
<evidence type="ECO:0000256" key="6">
    <source>
        <dbReference type="SAM" id="Phobius"/>
    </source>
</evidence>
<name>A0ABP0F1S1_CLALP</name>
<organism evidence="7 8">
    <name type="scientific">Clavelina lepadiformis</name>
    <name type="common">Light-bulb sea squirt</name>
    <name type="synonym">Ascidia lepadiformis</name>
    <dbReference type="NCBI Taxonomy" id="159417"/>
    <lineage>
        <taxon>Eukaryota</taxon>
        <taxon>Metazoa</taxon>
        <taxon>Chordata</taxon>
        <taxon>Tunicata</taxon>
        <taxon>Ascidiacea</taxon>
        <taxon>Aplousobranchia</taxon>
        <taxon>Clavelinidae</taxon>
        <taxon>Clavelina</taxon>
    </lineage>
</organism>
<dbReference type="InterPro" id="IPR019365">
    <property type="entry name" value="TVP18/Ca-channel_flower"/>
</dbReference>
<evidence type="ECO:0000256" key="3">
    <source>
        <dbReference type="ARBA" id="ARBA00022692"/>
    </source>
</evidence>
<evidence type="ECO:0000313" key="8">
    <source>
        <dbReference type="Proteomes" id="UP001642483"/>
    </source>
</evidence>
<keyword evidence="4 6" id="KW-1133">Transmembrane helix</keyword>
<dbReference type="Proteomes" id="UP001642483">
    <property type="component" value="Unassembled WGS sequence"/>
</dbReference>